<comment type="caution">
    <text evidence="2">The sequence shown here is derived from an EMBL/GenBank/DDBJ whole genome shotgun (WGS) entry which is preliminary data.</text>
</comment>
<evidence type="ECO:0000313" key="3">
    <source>
        <dbReference type="Proteomes" id="UP000597877"/>
    </source>
</evidence>
<name>A0ABR7F4Z1_9FIRM</name>
<dbReference type="PANTHER" id="PTHR33434">
    <property type="entry name" value="DEGV DOMAIN-CONTAINING PROTEIN DR_1986-RELATED"/>
    <property type="match status" value="1"/>
</dbReference>
<dbReference type="Gene3D" id="3.40.50.10440">
    <property type="entry name" value="Dihydroxyacetone kinase, domain 1"/>
    <property type="match status" value="1"/>
</dbReference>
<dbReference type="Gene3D" id="2.20.28.50">
    <property type="entry name" value="degv family protein"/>
    <property type="match status" value="1"/>
</dbReference>
<sequence length="281" mass="31306">MKYGIIVDSGCDLRVLDNSTESDIYYKRIPLTLRVGEKEYIDDENLDIEEFMKDMKGYHGKTSSAAPAPQEWYDGFMMADEIFAIALTSELSGSYNSAMVAKKMANEKYPHKKIHVIDSKSAGPGLAMIAIKLKEILDSDVEFDKAVEMIEVYRDKTKLLFVLETLDNLMKNGRVSRIQGSMAGILGIKILCGASDHGTIDVLKKCRGKLSAYDNLIKEMGNKGYNSGKVIISHCFNNEKSDYIRSKIENIYRNASIEKISAGGLCSYYAEYGGVMVAFEG</sequence>
<dbReference type="Proteomes" id="UP000597877">
    <property type="component" value="Unassembled WGS sequence"/>
</dbReference>
<dbReference type="EMBL" id="JACOOZ010000009">
    <property type="protein sequence ID" value="MBC5668683.1"/>
    <property type="molecule type" value="Genomic_DNA"/>
</dbReference>
<dbReference type="PROSITE" id="PS51482">
    <property type="entry name" value="DEGV"/>
    <property type="match status" value="1"/>
</dbReference>
<organism evidence="2 3">
    <name type="scientific">Eubacterium segne</name>
    <dbReference type="NCBI Taxonomy" id="2763045"/>
    <lineage>
        <taxon>Bacteria</taxon>
        <taxon>Bacillati</taxon>
        <taxon>Bacillota</taxon>
        <taxon>Clostridia</taxon>
        <taxon>Eubacteriales</taxon>
        <taxon>Eubacteriaceae</taxon>
        <taxon>Eubacterium</taxon>
    </lineage>
</organism>
<dbReference type="SUPFAM" id="SSF82549">
    <property type="entry name" value="DAK1/DegV-like"/>
    <property type="match status" value="1"/>
</dbReference>
<dbReference type="Gene3D" id="3.30.1180.10">
    <property type="match status" value="1"/>
</dbReference>
<dbReference type="RefSeq" id="WP_021952514.1">
    <property type="nucleotide sequence ID" value="NZ_JACOOZ010000009.1"/>
</dbReference>
<dbReference type="PANTHER" id="PTHR33434:SF2">
    <property type="entry name" value="FATTY ACID-BINDING PROTEIN TM_1468"/>
    <property type="match status" value="1"/>
</dbReference>
<evidence type="ECO:0000256" key="1">
    <source>
        <dbReference type="ARBA" id="ARBA00023121"/>
    </source>
</evidence>
<keyword evidence="1" id="KW-0446">Lipid-binding</keyword>
<dbReference type="InterPro" id="IPR043168">
    <property type="entry name" value="DegV_C"/>
</dbReference>
<protein>
    <submittedName>
        <fullName evidence="2">DegV family protein</fullName>
    </submittedName>
</protein>
<dbReference type="NCBIfam" id="TIGR00762">
    <property type="entry name" value="DegV"/>
    <property type="match status" value="1"/>
</dbReference>
<keyword evidence="3" id="KW-1185">Reference proteome</keyword>
<dbReference type="Pfam" id="PF02645">
    <property type="entry name" value="DegV"/>
    <property type="match status" value="1"/>
</dbReference>
<accession>A0ABR7F4Z1</accession>
<evidence type="ECO:0000313" key="2">
    <source>
        <dbReference type="EMBL" id="MBC5668683.1"/>
    </source>
</evidence>
<dbReference type="InterPro" id="IPR003797">
    <property type="entry name" value="DegV"/>
</dbReference>
<proteinExistence type="predicted"/>
<dbReference type="InterPro" id="IPR050270">
    <property type="entry name" value="DegV_domain_contain"/>
</dbReference>
<gene>
    <name evidence="2" type="ORF">H8S00_11950</name>
</gene>
<reference evidence="2 3" key="1">
    <citation type="submission" date="2020-08" db="EMBL/GenBank/DDBJ databases">
        <title>Genome public.</title>
        <authorList>
            <person name="Liu C."/>
            <person name="Sun Q."/>
        </authorList>
    </citation>
    <scope>NUCLEOTIDE SEQUENCE [LARGE SCALE GENOMIC DNA]</scope>
    <source>
        <strain evidence="2 3">BX4</strain>
    </source>
</reference>